<gene>
    <name evidence="2" type="ORF">KIPB_015492</name>
</gene>
<reference evidence="2 3" key="1">
    <citation type="journal article" date="2018" name="PLoS ONE">
        <title>The draft genome of Kipferlia bialata reveals reductive genome evolution in fornicate parasites.</title>
        <authorList>
            <person name="Tanifuji G."/>
            <person name="Takabayashi S."/>
            <person name="Kume K."/>
            <person name="Takagi M."/>
            <person name="Nakayama T."/>
            <person name="Kamikawa R."/>
            <person name="Inagaki Y."/>
            <person name="Hashimoto T."/>
        </authorList>
    </citation>
    <scope>NUCLEOTIDE SEQUENCE [LARGE SCALE GENOMIC DNA]</scope>
    <source>
        <strain evidence="2">NY0173</strain>
    </source>
</reference>
<sequence length="62" mass="7113">MKFKEFLQDHQIPEWAASYVDYKGIKNHVKCVAQYLFPTLTDGTFDEKKIKAVEAPALLSPL</sequence>
<evidence type="ECO:0000313" key="2">
    <source>
        <dbReference type="EMBL" id="GCA64828.1"/>
    </source>
</evidence>
<evidence type="ECO:0000313" key="3">
    <source>
        <dbReference type="Proteomes" id="UP000265618"/>
    </source>
</evidence>
<dbReference type="AlphaFoldDB" id="A0A391P170"/>
<dbReference type="PROSITE" id="PS51382">
    <property type="entry name" value="SPX"/>
    <property type="match status" value="1"/>
</dbReference>
<accession>A0A391P170</accession>
<name>A0A391P170_9EUKA</name>
<proteinExistence type="predicted"/>
<dbReference type="EMBL" id="BDIP01008722">
    <property type="protein sequence ID" value="GCA64828.1"/>
    <property type="molecule type" value="Genomic_DNA"/>
</dbReference>
<protein>
    <recommendedName>
        <fullName evidence="1">SPX domain-containing protein</fullName>
    </recommendedName>
</protein>
<evidence type="ECO:0000259" key="1">
    <source>
        <dbReference type="PROSITE" id="PS51382"/>
    </source>
</evidence>
<keyword evidence="3" id="KW-1185">Reference proteome</keyword>
<dbReference type="Proteomes" id="UP000265618">
    <property type="component" value="Unassembled WGS sequence"/>
</dbReference>
<feature type="non-terminal residue" evidence="2">
    <location>
        <position position="1"/>
    </location>
</feature>
<comment type="caution">
    <text evidence="2">The sequence shown here is derived from an EMBL/GenBank/DDBJ whole genome shotgun (WGS) entry which is preliminary data.</text>
</comment>
<organism evidence="2 3">
    <name type="scientific">Kipferlia bialata</name>
    <dbReference type="NCBI Taxonomy" id="797122"/>
    <lineage>
        <taxon>Eukaryota</taxon>
        <taxon>Metamonada</taxon>
        <taxon>Carpediemonas-like organisms</taxon>
        <taxon>Kipferlia</taxon>
    </lineage>
</organism>
<feature type="domain" description="SPX" evidence="1">
    <location>
        <begin position="1"/>
        <end position="62"/>
    </location>
</feature>
<dbReference type="InterPro" id="IPR004331">
    <property type="entry name" value="SPX_dom"/>
</dbReference>
<dbReference type="Pfam" id="PF03105">
    <property type="entry name" value="SPX"/>
    <property type="match status" value="1"/>
</dbReference>
<dbReference type="OrthoDB" id="9970435at2759"/>